<reference evidence="2" key="1">
    <citation type="submission" date="2020-10" db="EMBL/GenBank/DDBJ databases">
        <title>Genomic Encyclopedia of Type Strains, Phase IV (KMG-IV): sequencing the most valuable type-strain genomes for metagenomic binning, comparative biology and taxonomic classification.</title>
        <authorList>
            <person name="Goeker M."/>
        </authorList>
    </citation>
    <scope>NUCLEOTIDE SEQUENCE</scope>
    <source>
        <strain evidence="2">DSM 13886</strain>
    </source>
</reference>
<evidence type="ECO:0000259" key="1">
    <source>
        <dbReference type="Pfam" id="PF01902"/>
    </source>
</evidence>
<evidence type="ECO:0000313" key="2">
    <source>
        <dbReference type="EMBL" id="MBE1552975.1"/>
    </source>
</evidence>
<name>A0A927RB35_9BACL</name>
<dbReference type="InterPro" id="IPR014729">
    <property type="entry name" value="Rossmann-like_a/b/a_fold"/>
</dbReference>
<dbReference type="NCBIfam" id="TIGR00290">
    <property type="entry name" value="MJ0570_dom"/>
    <property type="match status" value="1"/>
</dbReference>
<accession>A0A927RB35</accession>
<evidence type="ECO:0000313" key="3">
    <source>
        <dbReference type="Proteomes" id="UP000658225"/>
    </source>
</evidence>
<dbReference type="PANTHER" id="PTHR12196">
    <property type="entry name" value="DOMAIN OF UNKNOWN FUNCTION 71 DUF71 -CONTAINING PROTEIN"/>
    <property type="match status" value="1"/>
</dbReference>
<sequence>MISSIYEGISDEIGIEVEYELENQSFVASWSGGKDSAMAYYRAIKAGAIPKQLLTMFEPDEKQSKSHALPIEIVKAQGESLGVPLMIRGADWESYEAQFLDAMKECKVVGIYHGVFGDIDIEDHLNWVQTTCAKVEMEAVHPLWMEPRRKILEEFIEVGFEAYIIVVNTKTMPAHFIGRKFTTELMDELEALGIDSCGESGEFHTVVVDGPIFSERVPVVFSELSERNGYVFLGVRLEESE</sequence>
<protein>
    <submittedName>
        <fullName evidence="2">Uncharacterized protein (TIGR00290 family)</fullName>
    </submittedName>
</protein>
<dbReference type="Gene3D" id="3.90.1490.10">
    <property type="entry name" value="putative n-type atp pyrophosphatase, domain 2"/>
    <property type="match status" value="1"/>
</dbReference>
<feature type="domain" description="Diphthamide synthase" evidence="1">
    <location>
        <begin position="27"/>
        <end position="237"/>
    </location>
</feature>
<dbReference type="EMBL" id="JADBEL010000001">
    <property type="protein sequence ID" value="MBE1552975.1"/>
    <property type="molecule type" value="Genomic_DNA"/>
</dbReference>
<dbReference type="SUPFAM" id="SSF52402">
    <property type="entry name" value="Adenine nucleotide alpha hydrolases-like"/>
    <property type="match status" value="1"/>
</dbReference>
<keyword evidence="3" id="KW-1185">Reference proteome</keyword>
<dbReference type="Pfam" id="PF01902">
    <property type="entry name" value="Diphthami_syn_2"/>
    <property type="match status" value="1"/>
</dbReference>
<dbReference type="Proteomes" id="UP000658225">
    <property type="component" value="Unassembled WGS sequence"/>
</dbReference>
<dbReference type="InterPro" id="IPR030662">
    <property type="entry name" value="DPH6/MJ0570"/>
</dbReference>
<dbReference type="CDD" id="cd01994">
    <property type="entry name" value="AANH_PF0828-like"/>
    <property type="match status" value="1"/>
</dbReference>
<dbReference type="AlphaFoldDB" id="A0A927RB35"/>
<dbReference type="RefSeq" id="WP_192596820.1">
    <property type="nucleotide sequence ID" value="NZ_JADBEL010000001.1"/>
</dbReference>
<comment type="caution">
    <text evidence="2">The sequence shown here is derived from an EMBL/GenBank/DDBJ whole genome shotgun (WGS) entry which is preliminary data.</text>
</comment>
<gene>
    <name evidence="2" type="ORF">H4683_000044</name>
</gene>
<dbReference type="InterPro" id="IPR002761">
    <property type="entry name" value="Diphthami_syn_dom"/>
</dbReference>
<dbReference type="Gene3D" id="3.40.50.620">
    <property type="entry name" value="HUPs"/>
    <property type="match status" value="1"/>
</dbReference>
<dbReference type="GO" id="GO:0017178">
    <property type="term" value="F:diphthine-ammonia ligase activity"/>
    <property type="evidence" value="ECO:0007669"/>
    <property type="project" value="TreeGrafter"/>
</dbReference>
<organism evidence="2 3">
    <name type="scientific">Sporosarcina limicola</name>
    <dbReference type="NCBI Taxonomy" id="34101"/>
    <lineage>
        <taxon>Bacteria</taxon>
        <taxon>Bacillati</taxon>
        <taxon>Bacillota</taxon>
        <taxon>Bacilli</taxon>
        <taxon>Bacillales</taxon>
        <taxon>Caryophanaceae</taxon>
        <taxon>Sporosarcina</taxon>
    </lineage>
</organism>
<proteinExistence type="predicted"/>
<dbReference type="GO" id="GO:0017183">
    <property type="term" value="P:protein histidyl modification to diphthamide"/>
    <property type="evidence" value="ECO:0007669"/>
    <property type="project" value="TreeGrafter"/>
</dbReference>
<dbReference type="PANTHER" id="PTHR12196:SF2">
    <property type="entry name" value="DIPHTHINE--AMMONIA LIGASE"/>
    <property type="match status" value="1"/>
</dbReference>